<evidence type="ECO:0000313" key="4">
    <source>
        <dbReference type="Proteomes" id="UP001515500"/>
    </source>
</evidence>
<dbReference type="RefSeq" id="XP_039132852.1">
    <property type="nucleotide sequence ID" value="XM_039276918.1"/>
</dbReference>
<dbReference type="Pfam" id="PF02517">
    <property type="entry name" value="Rce1-like"/>
    <property type="match status" value="1"/>
</dbReference>
<dbReference type="GO" id="GO:0004175">
    <property type="term" value="F:endopeptidase activity"/>
    <property type="evidence" value="ECO:0007669"/>
    <property type="project" value="UniProtKB-ARBA"/>
</dbReference>
<evidence type="ECO:0000313" key="5">
    <source>
        <dbReference type="RefSeq" id="XP_039132850.1"/>
    </source>
</evidence>
<feature type="compositionally biased region" description="Basic residues" evidence="1">
    <location>
        <begin position="62"/>
        <end position="71"/>
    </location>
</feature>
<keyword evidence="4" id="KW-1185">Reference proteome</keyword>
<dbReference type="GeneID" id="120269938"/>
<accession>A0AB40BZE5</accession>
<keyword evidence="2" id="KW-0472">Membrane</keyword>
<dbReference type="RefSeq" id="XP_039132850.1">
    <property type="nucleotide sequence ID" value="XM_039276916.1"/>
</dbReference>
<dbReference type="PANTHER" id="PTHR43592">
    <property type="entry name" value="CAAX AMINO TERMINAL PROTEASE"/>
    <property type="match status" value="1"/>
</dbReference>
<keyword evidence="2" id="KW-1133">Transmembrane helix</keyword>
<sequence length="318" mass="34290">MLAVNASPPGSATCVDSNHLILSQGFQSNGLFSAKKVLSADIYNISRPHCIVSALRNSNKKAKNLSKKSKTRTLQSNRIPSKDNSELPGESLVQDRSSSDIDLELSSGSLKDNVPVASSSRSAVLQACVFTSGCLLALGAVVRQVSHIAFTEGAPVFDATAVSFSFEAWHVEWIIGLVILISSCRYILLKTWPDFSESSEAANQQVLGSLQPLDYIIVAFLPGISEELLFRGAVLPIFGLDWRSALAVGAIFGCLHLGNGRRYSFAIWATFVGFAYGLATINSSSIVAAMASHSLNNLVGGILWRYTTVFERKKNDLK</sequence>
<evidence type="ECO:0000256" key="1">
    <source>
        <dbReference type="SAM" id="MobiDB-lite"/>
    </source>
</evidence>
<proteinExistence type="predicted"/>
<dbReference type="RefSeq" id="XP_039132851.1">
    <property type="nucleotide sequence ID" value="XM_039276917.1"/>
</dbReference>
<gene>
    <name evidence="5 6 7" type="primary">LOC120269938</name>
</gene>
<protein>
    <submittedName>
        <fullName evidence="5 6">Uncharacterized protein LOC120269938 isoform X2</fullName>
    </submittedName>
</protein>
<dbReference type="PANTHER" id="PTHR43592:SF7">
    <property type="entry name" value="CAAX AMINO TERMINAL PROTEASE FAMILY PROTEIN"/>
    <property type="match status" value="1"/>
</dbReference>
<evidence type="ECO:0000256" key="2">
    <source>
        <dbReference type="SAM" id="Phobius"/>
    </source>
</evidence>
<evidence type="ECO:0000313" key="6">
    <source>
        <dbReference type="RefSeq" id="XP_039132851.1"/>
    </source>
</evidence>
<feature type="transmembrane region" description="Helical" evidence="2">
    <location>
        <begin position="265"/>
        <end position="291"/>
    </location>
</feature>
<dbReference type="InterPro" id="IPR003675">
    <property type="entry name" value="Rce1/LyrA-like_dom"/>
</dbReference>
<feature type="domain" description="CAAX prenyl protease 2/Lysostaphin resistance protein A-like" evidence="3">
    <location>
        <begin position="212"/>
        <end position="299"/>
    </location>
</feature>
<evidence type="ECO:0000259" key="3">
    <source>
        <dbReference type="Pfam" id="PF02517"/>
    </source>
</evidence>
<dbReference type="AlphaFoldDB" id="A0AB40BZE5"/>
<dbReference type="GO" id="GO:0080120">
    <property type="term" value="P:CAAX-box protein maturation"/>
    <property type="evidence" value="ECO:0007669"/>
    <property type="project" value="UniProtKB-ARBA"/>
</dbReference>
<reference evidence="5 6" key="1">
    <citation type="submission" date="2025-04" db="UniProtKB">
        <authorList>
            <consortium name="RefSeq"/>
        </authorList>
    </citation>
    <scope>IDENTIFICATION</scope>
</reference>
<feature type="region of interest" description="Disordered" evidence="1">
    <location>
        <begin position="62"/>
        <end position="92"/>
    </location>
</feature>
<organism evidence="4 5">
    <name type="scientific">Dioscorea cayennensis subsp. rotundata</name>
    <name type="common">White Guinea yam</name>
    <name type="synonym">Dioscorea rotundata</name>
    <dbReference type="NCBI Taxonomy" id="55577"/>
    <lineage>
        <taxon>Eukaryota</taxon>
        <taxon>Viridiplantae</taxon>
        <taxon>Streptophyta</taxon>
        <taxon>Embryophyta</taxon>
        <taxon>Tracheophyta</taxon>
        <taxon>Spermatophyta</taxon>
        <taxon>Magnoliopsida</taxon>
        <taxon>Liliopsida</taxon>
        <taxon>Dioscoreales</taxon>
        <taxon>Dioscoreaceae</taxon>
        <taxon>Dioscorea</taxon>
    </lineage>
</organism>
<dbReference type="Proteomes" id="UP001515500">
    <property type="component" value="Chromosome 10"/>
</dbReference>
<keyword evidence="2" id="KW-0812">Transmembrane</keyword>
<name>A0AB40BZE5_DIOCR</name>
<evidence type="ECO:0000313" key="7">
    <source>
        <dbReference type="RefSeq" id="XP_039132852.1"/>
    </source>
</evidence>